<dbReference type="GO" id="GO:0006123">
    <property type="term" value="P:mitochondrial electron transport, cytochrome c to oxygen"/>
    <property type="evidence" value="ECO:0007669"/>
    <property type="project" value="TreeGrafter"/>
</dbReference>
<dbReference type="EMBL" id="FJ821005">
    <property type="protein sequence ID" value="ACN91116.1"/>
    <property type="molecule type" value="Genomic_DNA"/>
</dbReference>
<reference evidence="14" key="4">
    <citation type="submission" date="2021-02" db="UniProtKB">
        <authorList>
            <consortium name="EnsemblMetazoa"/>
        </authorList>
    </citation>
    <scope>IDENTIFICATION</scope>
    <source>
        <strain evidence="14">USDA</strain>
    </source>
</reference>
<evidence type="ECO:0000259" key="10">
    <source>
        <dbReference type="PROSITE" id="PS50253"/>
    </source>
</evidence>
<protein>
    <recommendedName>
        <fullName evidence="3 8">Cytochrome c oxidase subunit 3</fullName>
    </recommendedName>
</protein>
<dbReference type="EMBL" id="FJ499479">
    <property type="protein sequence ID" value="ACL27435.1"/>
    <property type="molecule type" value="Genomic_DNA"/>
</dbReference>
<dbReference type="GO" id="GO:0005739">
    <property type="term" value="C:mitochondrion"/>
    <property type="evidence" value="ECO:0007669"/>
    <property type="project" value="TreeGrafter"/>
</dbReference>
<evidence type="ECO:0000256" key="3">
    <source>
        <dbReference type="ARBA" id="ARBA00015944"/>
    </source>
</evidence>
<dbReference type="FunCoup" id="B8Y961">
    <property type="interactions" value="154"/>
</dbReference>
<reference evidence="13" key="3">
    <citation type="journal article" date="2014" name="Med. Vet. Entomol.">
        <title>Second-generation sequencing of entire mitochondrial coding-regions (approximately 15.4 kb) holds promise for study of the phylogeny and taxonomy of human body lice and head lice.</title>
        <authorList>
            <person name="Xiong H."/>
            <person name="Campelo D."/>
            <person name="Pollack R.J."/>
            <person name="Raoult D."/>
            <person name="Shao R."/>
            <person name="Alem M."/>
            <person name="Ali J."/>
            <person name="Bilcha K."/>
            <person name="Barker S.C."/>
        </authorList>
    </citation>
    <scope>NUCLEOTIDE SEQUENCE</scope>
</reference>
<keyword evidence="6 9" id="KW-1133">Transmembrane helix</keyword>
<reference evidence="11" key="1">
    <citation type="journal article" date="2009" name="Genome Res.">
        <title>The single mitochondrial chromosome typical of animals has evolved into 18 minichromosomes in the human body louse, Pediculus humanus.</title>
        <authorList>
            <person name="Shao R."/>
            <person name="Kirkness E.F."/>
            <person name="Barker S.C."/>
        </authorList>
    </citation>
    <scope>NUCLEOTIDE SEQUENCE</scope>
</reference>
<comment type="function">
    <text evidence="8">Component of the cytochrome c oxidase, the last enzyme in the mitochondrial electron transport chain which drives oxidative phosphorylation. The respiratory chain contains 3 multisubunit complexes succinate dehydrogenase (complex II, CII), ubiquinol-cytochrome c oxidoreductase (cytochrome b-c1 complex, complex III, CIII) and cytochrome c oxidase (complex IV, CIV), that cooperate to transfer electrons derived from NADH and succinate to molecular oxygen, creating an electrochemical gradient over the inner membrane that drives transmembrane transport and the ATP synthase. Cytochrome c oxidase is the component of the respiratory chain that catalyzes the reduction of oxygen to water. Electrons originating from reduced cytochrome c in the intermembrane space (IMS) are transferred via the dinuclear copper A center (CU(A)) of subunit 2 and heme A of subunit 1 to the active site in subunit 1, a binuclear center (BNC) formed by heme A3 and copper B (CU(B)). The BNC reduces molecular oxygen to 2 water molecules using 4 electrons from cytochrome c in the IMS and 4 protons from the mitochondrial matrix.</text>
</comment>
<evidence type="ECO:0000256" key="7">
    <source>
        <dbReference type="ARBA" id="ARBA00023136"/>
    </source>
</evidence>
<dbReference type="InterPro" id="IPR035973">
    <property type="entry name" value="Cyt_c_oxidase_su3-like_sf"/>
</dbReference>
<dbReference type="HOGENOM" id="CLU_044071_0_0_1"/>
<evidence type="ECO:0000313" key="12">
    <source>
        <dbReference type="EMBL" id="ACN91116.1"/>
    </source>
</evidence>
<feature type="transmembrane region" description="Helical" evidence="9">
    <location>
        <begin position="20"/>
        <end position="41"/>
    </location>
</feature>
<dbReference type="PANTHER" id="PTHR11403:SF7">
    <property type="entry name" value="CYTOCHROME C OXIDASE SUBUNIT 3"/>
    <property type="match status" value="1"/>
</dbReference>
<evidence type="ECO:0000256" key="8">
    <source>
        <dbReference type="RuleBase" id="RU003375"/>
    </source>
</evidence>
<dbReference type="Gene3D" id="1.20.120.80">
    <property type="entry name" value="Cytochrome c oxidase, subunit III, four-helix bundle"/>
    <property type="match status" value="1"/>
</dbReference>
<gene>
    <name evidence="11" type="primary">COX3</name>
    <name evidence="12" type="synonym">cox3</name>
</gene>
<dbReference type="InterPro" id="IPR013833">
    <property type="entry name" value="Cyt_c_oxidase_su3_a-hlx"/>
</dbReference>
<feature type="transmembrane region" description="Helical" evidence="9">
    <location>
        <begin position="248"/>
        <end position="268"/>
    </location>
</feature>
<reference evidence="12" key="2">
    <citation type="journal article" date="2011" name="Gene">
        <title>Chimeric mitochondrial minichromosomes of the human body louse, Pediculus humanus: evidence for homologous and non-homologous recombination.</title>
        <authorList>
            <person name="Shao R."/>
            <person name="Barker S.C."/>
        </authorList>
    </citation>
    <scope>NUCLEOTIDE SEQUENCE</scope>
    <source>
        <strain evidence="12">Orlando</strain>
    </source>
</reference>
<dbReference type="PROSITE" id="PS50253">
    <property type="entry name" value="COX3"/>
    <property type="match status" value="1"/>
</dbReference>
<keyword evidence="5" id="KW-1278">Translocase</keyword>
<dbReference type="EMBL" id="KC685805">
    <property type="protein sequence ID" value="AHF70604.1"/>
    <property type="molecule type" value="Genomic_DNA"/>
</dbReference>
<dbReference type="AlphaFoldDB" id="B8Y961"/>
<name>B8Y961_PEDHC</name>
<feature type="transmembrane region" description="Helical" evidence="9">
    <location>
        <begin position="164"/>
        <end position="184"/>
    </location>
</feature>
<evidence type="ECO:0000256" key="4">
    <source>
        <dbReference type="ARBA" id="ARBA00022692"/>
    </source>
</evidence>
<dbReference type="Proteomes" id="UP000009046">
    <property type="component" value="Unassembled WGS sequence"/>
</dbReference>
<dbReference type="Gene3D" id="1.10.287.70">
    <property type="match status" value="1"/>
</dbReference>
<evidence type="ECO:0000256" key="5">
    <source>
        <dbReference type="ARBA" id="ARBA00022967"/>
    </source>
</evidence>
<dbReference type="SUPFAM" id="SSF81452">
    <property type="entry name" value="Cytochrome c oxidase subunit III-like"/>
    <property type="match status" value="1"/>
</dbReference>
<evidence type="ECO:0000313" key="11">
    <source>
        <dbReference type="EMBL" id="ACL27435.1"/>
    </source>
</evidence>
<dbReference type="GO" id="GO:0016020">
    <property type="term" value="C:membrane"/>
    <property type="evidence" value="ECO:0007669"/>
    <property type="project" value="UniProtKB-SubCell"/>
</dbReference>
<dbReference type="InParanoid" id="B8Y961"/>
<proteinExistence type="inferred from homology"/>
<sequence length="269" mass="30552">MLQSLVKVDLKFHPFHLVDVSPWPIFLSFSLLFSASMTLCWINGLYSFYILMISIVVSSLIVSFWWRDVTREATFQGKHTMEVIAGLRLGMLMFIASEVMFFFSFFYALFFLSLSPDVSLGLLYPPVGVSPVGVLGVPLLNSILLLSSGVSITWAHYELLSKNISSSLIGLLITLILGLVFLTFQAVEYKTSSFTMADSSFGSVFFLMTGFHGAHVCVGVVFITISTIRLYLNHYNNNHHLGLELAAWYWHFVDVVWLFLYLTLYWWLS</sequence>
<dbReference type="InterPro" id="IPR000298">
    <property type="entry name" value="Cyt_c_oxidase-like_su3"/>
</dbReference>
<feature type="transmembrane region" description="Helical" evidence="9">
    <location>
        <begin position="204"/>
        <end position="228"/>
    </location>
</feature>
<keyword evidence="15" id="KW-1185">Reference proteome</keyword>
<dbReference type="PANTHER" id="PTHR11403">
    <property type="entry name" value="CYTOCHROME C OXIDASE SUBUNIT III"/>
    <property type="match status" value="1"/>
</dbReference>
<evidence type="ECO:0000313" key="15">
    <source>
        <dbReference type="Proteomes" id="UP000009046"/>
    </source>
</evidence>
<organism evidence="11">
    <name type="scientific">Pediculus humanus subsp. corporis</name>
    <name type="common">Body louse</name>
    <dbReference type="NCBI Taxonomy" id="121224"/>
    <lineage>
        <taxon>Eukaryota</taxon>
        <taxon>Metazoa</taxon>
        <taxon>Ecdysozoa</taxon>
        <taxon>Arthropoda</taxon>
        <taxon>Hexapoda</taxon>
        <taxon>Insecta</taxon>
        <taxon>Pterygota</taxon>
        <taxon>Neoptera</taxon>
        <taxon>Paraneoptera</taxon>
        <taxon>Psocodea</taxon>
        <taxon>Troctomorpha</taxon>
        <taxon>Phthiraptera</taxon>
        <taxon>Anoplura</taxon>
        <taxon>Pediculidae</taxon>
        <taxon>Pediculus</taxon>
    </lineage>
</organism>
<keyword evidence="4 8" id="KW-0812">Transmembrane</keyword>
<evidence type="ECO:0000313" key="14">
    <source>
        <dbReference type="EnsemblMetazoa" id="PHUM627376-PA"/>
    </source>
</evidence>
<geneLocation type="mitochondrion" evidence="11"/>
<evidence type="ECO:0000256" key="1">
    <source>
        <dbReference type="ARBA" id="ARBA00004141"/>
    </source>
</evidence>
<dbReference type="GO" id="GO:0004129">
    <property type="term" value="F:cytochrome-c oxidase activity"/>
    <property type="evidence" value="ECO:0007669"/>
    <property type="project" value="InterPro"/>
</dbReference>
<keyword evidence="8 11" id="KW-0496">Mitochondrion</keyword>
<dbReference type="EnsemblMetazoa" id="PHUM627376-RA">
    <property type="protein sequence ID" value="PHUM627376-PA"/>
    <property type="gene ID" value="PHUM627376"/>
</dbReference>
<feature type="transmembrane region" description="Helical" evidence="9">
    <location>
        <begin position="48"/>
        <end position="66"/>
    </location>
</feature>
<comment type="subcellular location">
    <subcellularLocation>
        <location evidence="1">Membrane</location>
        <topology evidence="1">Multi-pass membrane protein</topology>
    </subcellularLocation>
</comment>
<dbReference type="Pfam" id="PF00510">
    <property type="entry name" value="COX3"/>
    <property type="match status" value="1"/>
</dbReference>
<dbReference type="InterPro" id="IPR024791">
    <property type="entry name" value="Cyt_c/ubiquinol_Oxase_su3"/>
</dbReference>
<evidence type="ECO:0000256" key="9">
    <source>
        <dbReference type="SAM" id="Phobius"/>
    </source>
</evidence>
<feature type="transmembrane region" description="Helical" evidence="9">
    <location>
        <begin position="122"/>
        <end position="144"/>
    </location>
</feature>
<dbReference type="CDD" id="cd01665">
    <property type="entry name" value="Cyt_c_Oxidase_III"/>
    <property type="match status" value="1"/>
</dbReference>
<keyword evidence="7 9" id="KW-0472">Membrane</keyword>
<dbReference type="VEuPathDB" id="VectorBase:PHUM627376"/>
<feature type="transmembrane region" description="Helical" evidence="9">
    <location>
        <begin position="86"/>
        <end position="110"/>
    </location>
</feature>
<dbReference type="InterPro" id="IPR033945">
    <property type="entry name" value="Cyt_c_oxase_su3_dom"/>
</dbReference>
<comment type="similarity">
    <text evidence="2 8">Belongs to the cytochrome c oxidase subunit 3 family.</text>
</comment>
<accession>B8Y961</accession>
<feature type="domain" description="Heme-copper oxidase subunit III family profile" evidence="10">
    <location>
        <begin position="11"/>
        <end position="269"/>
    </location>
</feature>
<evidence type="ECO:0000313" key="13">
    <source>
        <dbReference type="EMBL" id="AHF70604.1"/>
    </source>
</evidence>
<evidence type="ECO:0000256" key="2">
    <source>
        <dbReference type="ARBA" id="ARBA00010581"/>
    </source>
</evidence>
<evidence type="ECO:0000256" key="6">
    <source>
        <dbReference type="ARBA" id="ARBA00022989"/>
    </source>
</evidence>